<proteinExistence type="predicted"/>
<dbReference type="OrthoDB" id="8005649at2"/>
<feature type="transmembrane region" description="Helical" evidence="1">
    <location>
        <begin position="145"/>
        <end position="162"/>
    </location>
</feature>
<dbReference type="GO" id="GO:0005886">
    <property type="term" value="C:plasma membrane"/>
    <property type="evidence" value="ECO:0007669"/>
    <property type="project" value="InterPro"/>
</dbReference>
<evidence type="ECO:0000313" key="3">
    <source>
        <dbReference type="Proteomes" id="UP000247565"/>
    </source>
</evidence>
<protein>
    <submittedName>
        <fullName evidence="2">FUSC family protein</fullName>
    </submittedName>
</protein>
<dbReference type="Pfam" id="PF04632">
    <property type="entry name" value="FUSC"/>
    <property type="match status" value="1"/>
</dbReference>
<keyword evidence="1" id="KW-0812">Transmembrane</keyword>
<sequence length="705" mass="80273">MRLSDFTLPSFSWLFAPQKTALIFALRTIIASYIVLVIALWMELDSPRWAIMAVWIVAQNSSRGEILSKAYWIITGNVIGIIMALVIAGCFPQQPFIFEISVAIWVSFCCWIGSCTRNFRALGMVMAGYSCAIVLYGAVDNLNNVFMLAMARGSYFILGILAENFTARLFDLNLHHQAHRKLTEDLQLSIEEAVKSVINMMNGDDWAVQRSDQFLASVISLNNNIEFREKEMQGTGHTGDHARAVLSSVLSLIIKASGLSILMKQTEGKNLQFSSILPLTQIYLQELLNHLKSGVSIDASLKALNSLRWECRQRIADSFYRVLKEKKISDDEYAEKTLNDRILYQGLREILAELEVTLKEFAKSRDMTLKDHFRFIVKNSYDFKRAWRNAIRAFVAITFGCIAWEITGWSYGPLFLAFLCMGCARFCIFENASLACKGWFKGACWAIFGGFIYNFLFLPIITNIEVLYFVLLIPFMIGGLAMAVPKYAAIASACMFFFCYMIGFTNVGRMDEVTFFNDSMAIFMSGLFAFTAYRLVFPYQPRKLRFQLRQKLLHGMHHLANAIVVPLPREWISYVIEAFVVLMRQLDEDRNTTLVQTYRHGTMAVTLIGVNIIRLRAMAAHDIMTEDIKNILKVVLRRIAKFDGRHAKYGPHARTVVIAHRAISRFRERESHEKNLAIRIEISAAISSLIIISYALDKNGSFLRL</sequence>
<organism evidence="2 3">
    <name type="scientific">Commensalibacter melissae</name>
    <dbReference type="NCBI Taxonomy" id="2070537"/>
    <lineage>
        <taxon>Bacteria</taxon>
        <taxon>Pseudomonadati</taxon>
        <taxon>Pseudomonadota</taxon>
        <taxon>Alphaproteobacteria</taxon>
        <taxon>Acetobacterales</taxon>
        <taxon>Acetobacteraceae</taxon>
    </lineage>
</organism>
<keyword evidence="1" id="KW-1133">Transmembrane helix</keyword>
<evidence type="ECO:0000256" key="1">
    <source>
        <dbReference type="SAM" id="Phobius"/>
    </source>
</evidence>
<dbReference type="AlphaFoldDB" id="A0A318N0V2"/>
<reference evidence="2 3" key="1">
    <citation type="submission" date="2018-05" db="EMBL/GenBank/DDBJ databases">
        <title>Reference genomes for bee gut microbiota database.</title>
        <authorList>
            <person name="Ellegaard K.M."/>
        </authorList>
    </citation>
    <scope>NUCLEOTIDE SEQUENCE [LARGE SCALE GENOMIC DNA]</scope>
    <source>
        <strain evidence="2 3">ESL0284</strain>
    </source>
</reference>
<feature type="transmembrane region" description="Helical" evidence="1">
    <location>
        <begin position="70"/>
        <end position="89"/>
    </location>
</feature>
<name>A0A318N0V2_9PROT</name>
<comment type="caution">
    <text evidence="2">The sequence shown here is derived from an EMBL/GenBank/DDBJ whole genome shotgun (WGS) entry which is preliminary data.</text>
</comment>
<feature type="transmembrane region" description="Helical" evidence="1">
    <location>
        <begin position="121"/>
        <end position="139"/>
    </location>
</feature>
<feature type="transmembrane region" description="Helical" evidence="1">
    <location>
        <begin position="519"/>
        <end position="537"/>
    </location>
</feature>
<dbReference type="InterPro" id="IPR006726">
    <property type="entry name" value="PHBA_efflux_AaeB/fusaric-R"/>
</dbReference>
<feature type="transmembrane region" description="Helical" evidence="1">
    <location>
        <begin position="20"/>
        <end position="42"/>
    </location>
</feature>
<dbReference type="GO" id="GO:0022857">
    <property type="term" value="F:transmembrane transporter activity"/>
    <property type="evidence" value="ECO:0007669"/>
    <property type="project" value="InterPro"/>
</dbReference>
<dbReference type="Proteomes" id="UP000247565">
    <property type="component" value="Unassembled WGS sequence"/>
</dbReference>
<evidence type="ECO:0000313" key="2">
    <source>
        <dbReference type="EMBL" id="PXZ00511.1"/>
    </source>
</evidence>
<feature type="transmembrane region" description="Helical" evidence="1">
    <location>
        <begin position="489"/>
        <end position="507"/>
    </location>
</feature>
<gene>
    <name evidence="2" type="ORF">DK869_03635</name>
</gene>
<keyword evidence="3" id="KW-1185">Reference proteome</keyword>
<keyword evidence="1" id="KW-0472">Membrane</keyword>
<feature type="transmembrane region" description="Helical" evidence="1">
    <location>
        <begin position="439"/>
        <end position="460"/>
    </location>
</feature>
<accession>A0A318N0V2</accession>
<dbReference type="EMBL" id="QGLT01000002">
    <property type="protein sequence ID" value="PXZ00511.1"/>
    <property type="molecule type" value="Genomic_DNA"/>
</dbReference>
<feature type="transmembrane region" description="Helical" evidence="1">
    <location>
        <begin position="466"/>
        <end position="484"/>
    </location>
</feature>
<feature type="transmembrane region" description="Helical" evidence="1">
    <location>
        <begin position="390"/>
        <end position="407"/>
    </location>
</feature>
<dbReference type="RefSeq" id="WP_110438654.1">
    <property type="nucleotide sequence ID" value="NZ_CP046393.1"/>
</dbReference>
<feature type="transmembrane region" description="Helical" evidence="1">
    <location>
        <begin position="95"/>
        <end position="114"/>
    </location>
</feature>